<organism evidence="3 4">
    <name type="scientific">Paxillus rubicundulus Ve08.2h10</name>
    <dbReference type="NCBI Taxonomy" id="930991"/>
    <lineage>
        <taxon>Eukaryota</taxon>
        <taxon>Fungi</taxon>
        <taxon>Dikarya</taxon>
        <taxon>Basidiomycota</taxon>
        <taxon>Agaricomycotina</taxon>
        <taxon>Agaricomycetes</taxon>
        <taxon>Agaricomycetidae</taxon>
        <taxon>Boletales</taxon>
        <taxon>Paxilineae</taxon>
        <taxon>Paxillaceae</taxon>
        <taxon>Paxillus</taxon>
    </lineage>
</organism>
<reference evidence="4" key="2">
    <citation type="submission" date="2015-01" db="EMBL/GenBank/DDBJ databases">
        <title>Evolutionary Origins and Diversification of the Mycorrhizal Mutualists.</title>
        <authorList>
            <consortium name="DOE Joint Genome Institute"/>
            <consortium name="Mycorrhizal Genomics Consortium"/>
            <person name="Kohler A."/>
            <person name="Kuo A."/>
            <person name="Nagy L.G."/>
            <person name="Floudas D."/>
            <person name="Copeland A."/>
            <person name="Barry K.W."/>
            <person name="Cichocki N."/>
            <person name="Veneault-Fourrey C."/>
            <person name="LaButti K."/>
            <person name="Lindquist E.A."/>
            <person name="Lipzen A."/>
            <person name="Lundell T."/>
            <person name="Morin E."/>
            <person name="Murat C."/>
            <person name="Riley R."/>
            <person name="Ohm R."/>
            <person name="Sun H."/>
            <person name="Tunlid A."/>
            <person name="Henrissat B."/>
            <person name="Grigoriev I.V."/>
            <person name="Hibbett D.S."/>
            <person name="Martin F."/>
        </authorList>
    </citation>
    <scope>NUCLEOTIDE SEQUENCE [LARGE SCALE GENOMIC DNA]</scope>
    <source>
        <strain evidence="4">Ve08.2h10</strain>
    </source>
</reference>
<sequence>MSILPGNERECWLVGISVFVVIPTVVTSLSQELAPESFHNPESEGHRQYSARSRSKSKT</sequence>
<dbReference type="InParanoid" id="A0A0D0D5Z1"/>
<keyword evidence="2" id="KW-0812">Transmembrane</keyword>
<dbReference type="HOGENOM" id="CLU_2961503_0_0_1"/>
<accession>A0A0D0D5Z1</accession>
<protein>
    <submittedName>
        <fullName evidence="3">Uncharacterized protein</fullName>
    </submittedName>
</protein>
<name>A0A0D0D5Z1_9AGAM</name>
<evidence type="ECO:0000256" key="1">
    <source>
        <dbReference type="SAM" id="MobiDB-lite"/>
    </source>
</evidence>
<feature type="transmembrane region" description="Helical" evidence="2">
    <location>
        <begin position="12"/>
        <end position="30"/>
    </location>
</feature>
<keyword evidence="2" id="KW-1133">Transmembrane helix</keyword>
<evidence type="ECO:0000256" key="2">
    <source>
        <dbReference type="SAM" id="Phobius"/>
    </source>
</evidence>
<dbReference type="AlphaFoldDB" id="A0A0D0D5Z1"/>
<gene>
    <name evidence="3" type="ORF">PAXRUDRAFT_835638</name>
</gene>
<keyword evidence="4" id="KW-1185">Reference proteome</keyword>
<feature type="region of interest" description="Disordered" evidence="1">
    <location>
        <begin position="35"/>
        <end position="59"/>
    </location>
</feature>
<keyword evidence="2" id="KW-0472">Membrane</keyword>
<dbReference type="Proteomes" id="UP000054538">
    <property type="component" value="Unassembled WGS sequence"/>
</dbReference>
<evidence type="ECO:0000313" key="4">
    <source>
        <dbReference type="Proteomes" id="UP000054538"/>
    </source>
</evidence>
<evidence type="ECO:0000313" key="3">
    <source>
        <dbReference type="EMBL" id="KIK75474.1"/>
    </source>
</evidence>
<dbReference type="EMBL" id="KN828088">
    <property type="protein sequence ID" value="KIK75474.1"/>
    <property type="molecule type" value="Genomic_DNA"/>
</dbReference>
<reference evidence="3 4" key="1">
    <citation type="submission" date="2014-04" db="EMBL/GenBank/DDBJ databases">
        <authorList>
            <consortium name="DOE Joint Genome Institute"/>
            <person name="Kuo A."/>
            <person name="Kohler A."/>
            <person name="Jargeat P."/>
            <person name="Nagy L.G."/>
            <person name="Floudas D."/>
            <person name="Copeland A."/>
            <person name="Barry K.W."/>
            <person name="Cichocki N."/>
            <person name="Veneault-Fourrey C."/>
            <person name="LaButti K."/>
            <person name="Lindquist E.A."/>
            <person name="Lipzen A."/>
            <person name="Lundell T."/>
            <person name="Morin E."/>
            <person name="Murat C."/>
            <person name="Sun H."/>
            <person name="Tunlid A."/>
            <person name="Henrissat B."/>
            <person name="Grigoriev I.V."/>
            <person name="Hibbett D.S."/>
            <person name="Martin F."/>
            <person name="Nordberg H.P."/>
            <person name="Cantor M.N."/>
            <person name="Hua S.X."/>
        </authorList>
    </citation>
    <scope>NUCLEOTIDE SEQUENCE [LARGE SCALE GENOMIC DNA]</scope>
    <source>
        <strain evidence="3 4">Ve08.2h10</strain>
    </source>
</reference>
<proteinExistence type="predicted"/>